<reference evidence="2" key="1">
    <citation type="submission" date="2017-05" db="EMBL/GenBank/DDBJ databases">
        <title>Improved OligoMM genomes.</title>
        <authorList>
            <person name="Garzetti D."/>
        </authorList>
    </citation>
    <scope>NUCLEOTIDE SEQUENCE [LARGE SCALE GENOMIC DNA]</scope>
    <source>
        <strain evidence="2">YL45</strain>
    </source>
</reference>
<accession>A0A227KDF9</accession>
<dbReference type="InterPro" id="IPR012349">
    <property type="entry name" value="Split_barrel_FMN-bd"/>
</dbReference>
<dbReference type="InterPro" id="IPR024747">
    <property type="entry name" value="Pyridox_Oxase-rel"/>
</dbReference>
<dbReference type="RefSeq" id="WP_066592412.1">
    <property type="nucleotide sequence ID" value="NZ_CAJTBZ010000045.1"/>
</dbReference>
<proteinExistence type="predicted"/>
<keyword evidence="2" id="KW-1185">Reference proteome</keyword>
<gene>
    <name evidence="1" type="ORF">ADH67_11630</name>
</gene>
<organism evidence="1 2">
    <name type="scientific">Turicimonas muris</name>
    <dbReference type="NCBI Taxonomy" id="1796652"/>
    <lineage>
        <taxon>Bacteria</taxon>
        <taxon>Pseudomonadati</taxon>
        <taxon>Pseudomonadota</taxon>
        <taxon>Betaproteobacteria</taxon>
        <taxon>Burkholderiales</taxon>
        <taxon>Sutterellaceae</taxon>
        <taxon>Turicimonas</taxon>
    </lineage>
</organism>
<evidence type="ECO:0000313" key="1">
    <source>
        <dbReference type="EMBL" id="OXE44528.1"/>
    </source>
</evidence>
<evidence type="ECO:0000313" key="2">
    <source>
        <dbReference type="Proteomes" id="UP000214610"/>
    </source>
</evidence>
<name>A0A227KDF9_9BURK</name>
<dbReference type="Pfam" id="PF12900">
    <property type="entry name" value="Pyridox_ox_2"/>
    <property type="match status" value="1"/>
</dbReference>
<dbReference type="EMBL" id="NHMP01000010">
    <property type="protein sequence ID" value="OXE44528.1"/>
    <property type="molecule type" value="Genomic_DNA"/>
</dbReference>
<dbReference type="Proteomes" id="UP000214610">
    <property type="component" value="Unassembled WGS sequence"/>
</dbReference>
<protein>
    <recommendedName>
        <fullName evidence="3">Pyridoxamine 5'-phosphate oxidase family protein</fullName>
    </recommendedName>
</protein>
<sequence>MRRKDRELSQEEALVIIKNTKMAVLSMISREGLPYATPISPAYIDGKIYFHSSSSEDGVKKSSLINNGNVILTYVGYNENDLEYLPQLSVNYVSAMVKGKASLVSDGGRL</sequence>
<dbReference type="SUPFAM" id="SSF50475">
    <property type="entry name" value="FMN-binding split barrel"/>
    <property type="match status" value="1"/>
</dbReference>
<dbReference type="Gene3D" id="2.30.110.10">
    <property type="entry name" value="Electron Transport, Fmn-binding Protein, Chain A"/>
    <property type="match status" value="1"/>
</dbReference>
<dbReference type="GeneID" id="78361270"/>
<dbReference type="AlphaFoldDB" id="A0A227KDF9"/>
<comment type="caution">
    <text evidence="1">The sequence shown here is derived from an EMBL/GenBank/DDBJ whole genome shotgun (WGS) entry which is preliminary data.</text>
</comment>
<dbReference type="PANTHER" id="PTHR34071:SF2">
    <property type="entry name" value="FLAVIN-NUCLEOTIDE-BINDING PROTEIN"/>
    <property type="match status" value="1"/>
</dbReference>
<dbReference type="PANTHER" id="PTHR34071">
    <property type="entry name" value="5-NITROIMIDAZOLE ANTIBIOTICS RESISTANCE PROTEIN, NIMA-FAMILY-RELATED PROTEIN-RELATED"/>
    <property type="match status" value="1"/>
</dbReference>
<evidence type="ECO:0008006" key="3">
    <source>
        <dbReference type="Google" id="ProtNLM"/>
    </source>
</evidence>